<comment type="caution">
    <text evidence="2">The sequence shown here is derived from an EMBL/GenBank/DDBJ whole genome shotgun (WGS) entry which is preliminary data.</text>
</comment>
<organism evidence="2 3">
    <name type="scientific">Antrodiella citrinella</name>
    <dbReference type="NCBI Taxonomy" id="2447956"/>
    <lineage>
        <taxon>Eukaryota</taxon>
        <taxon>Fungi</taxon>
        <taxon>Dikarya</taxon>
        <taxon>Basidiomycota</taxon>
        <taxon>Agaricomycotina</taxon>
        <taxon>Agaricomycetes</taxon>
        <taxon>Polyporales</taxon>
        <taxon>Steccherinaceae</taxon>
        <taxon>Antrodiella</taxon>
    </lineage>
</organism>
<evidence type="ECO:0000313" key="2">
    <source>
        <dbReference type="EMBL" id="THH26635.1"/>
    </source>
</evidence>
<sequence>MISISLRQAFAVPEVTVSKNTDGSFNASDVLIFRKEISSSERANTVDMLYTMWPPSQVNILTHSVFMISVSIILRQGVTTTVGLSVRSQGSPAVYKNVAQGKDFAMPIEECGNMLVMVLSYTQHTGDHSLITTYFNLLGQWADYLVANALSPPDQLSSDAFAGSLVNQTNLAIKGIIGISGMSEIAKMSFATSYVSQFQTLAISTVGKHLTLSYGNDSRYV</sequence>
<keyword evidence="3" id="KW-1185">Reference proteome</keyword>
<evidence type="ECO:0000313" key="3">
    <source>
        <dbReference type="Proteomes" id="UP000308730"/>
    </source>
</evidence>
<dbReference type="PANTHER" id="PTHR31987:SF1">
    <property type="entry name" value="GLUTAMINASE A"/>
    <property type="match status" value="1"/>
</dbReference>
<dbReference type="InterPro" id="IPR032514">
    <property type="entry name" value="GtaA_central"/>
</dbReference>
<evidence type="ECO:0000259" key="1">
    <source>
        <dbReference type="Pfam" id="PF16335"/>
    </source>
</evidence>
<feature type="domain" description="Glutaminase A central" evidence="1">
    <location>
        <begin position="2"/>
        <end position="219"/>
    </location>
</feature>
<dbReference type="AlphaFoldDB" id="A0A4S4MLS8"/>
<proteinExistence type="predicted"/>
<dbReference type="Pfam" id="PF16335">
    <property type="entry name" value="GtaA_6_Hairpin"/>
    <property type="match status" value="1"/>
</dbReference>
<name>A0A4S4MLS8_9APHY</name>
<gene>
    <name evidence="2" type="ORF">EUX98_g7549</name>
</gene>
<protein>
    <recommendedName>
        <fullName evidence="1">Glutaminase A central domain-containing protein</fullName>
    </recommendedName>
</protein>
<dbReference type="EMBL" id="SGPM01000325">
    <property type="protein sequence ID" value="THH26635.1"/>
    <property type="molecule type" value="Genomic_DNA"/>
</dbReference>
<dbReference type="Proteomes" id="UP000308730">
    <property type="component" value="Unassembled WGS sequence"/>
</dbReference>
<dbReference type="OrthoDB" id="3918848at2759"/>
<dbReference type="InterPro" id="IPR052743">
    <property type="entry name" value="Glutaminase_GtaA"/>
</dbReference>
<reference evidence="2 3" key="1">
    <citation type="submission" date="2019-02" db="EMBL/GenBank/DDBJ databases">
        <title>Genome sequencing of the rare red list fungi Antrodiella citrinella (Flaviporus citrinellus).</title>
        <authorList>
            <person name="Buettner E."/>
            <person name="Kellner H."/>
        </authorList>
    </citation>
    <scope>NUCLEOTIDE SEQUENCE [LARGE SCALE GENOMIC DNA]</scope>
    <source>
        <strain evidence="2 3">DSM 108506</strain>
    </source>
</reference>
<dbReference type="PANTHER" id="PTHR31987">
    <property type="entry name" value="GLUTAMINASE A-RELATED"/>
    <property type="match status" value="1"/>
</dbReference>
<accession>A0A4S4MLS8</accession>